<evidence type="ECO:0000313" key="2">
    <source>
        <dbReference type="EMBL" id="BDT62308.1"/>
    </source>
</evidence>
<feature type="compositionally biased region" description="Polar residues" evidence="1">
    <location>
        <begin position="81"/>
        <end position="96"/>
    </location>
</feature>
<feature type="compositionally biased region" description="Basic and acidic residues" evidence="1">
    <location>
        <begin position="98"/>
        <end position="107"/>
    </location>
</feature>
<feature type="compositionally biased region" description="Basic and acidic residues" evidence="1">
    <location>
        <begin position="156"/>
        <end position="168"/>
    </location>
</feature>
<protein>
    <submittedName>
        <fullName evidence="2">Uncharacterized protein</fullName>
    </submittedName>
</protein>
<feature type="compositionally biased region" description="Polar residues" evidence="1">
    <location>
        <begin position="37"/>
        <end position="53"/>
    </location>
</feature>
<reference evidence="2" key="1">
    <citation type="submission" date="2022-10" db="EMBL/GenBank/DDBJ databases">
        <title>Genome sequences of endogenous nimaviruses in decapod crustaceans.</title>
        <authorList>
            <person name="Kawato S."/>
            <person name="Nozaki R."/>
            <person name="Kondo H."/>
            <person name="Hirono I."/>
        </authorList>
    </citation>
    <scope>NUCLEOTIDE SEQUENCE</scope>
    <source>
        <strain evidence="2">Kagawa2020</strain>
    </source>
</reference>
<proteinExistence type="predicted"/>
<feature type="compositionally biased region" description="Acidic residues" evidence="1">
    <location>
        <begin position="56"/>
        <end position="70"/>
    </location>
</feature>
<sequence length="340" mass="38516">MLKSETKSSTHVIGGLDELNTNVTDTDNDGDRGTEGVSQNDDLQISEHTLNRTTLEEEEEEEEKEEEEEEKQQQQECESEIASSTRTFVDQASPNGDTPKRKYEKRNTTRNSTQTGKGQKNKTTRALADSKKRKREESSDCETEIEPCTRVLRNRTRSERQQESKRETASPSRGFVPNSQQQESKRETASPSRGFVFNSQNRAPFEITRGIMSISKTRRAANIVIPNGIVTSSGASQNGSLVSGSYYTICTQHRQPHSLVMFQDKDVSVVVNDLLRNNTLSQINPDAYNSRLLYTELTDQLALIEDRHRDVVAKKNILEGQVNMLEMHIENLNQMNRSVE</sequence>
<accession>A0A9C7F7T6</accession>
<organism evidence="2">
    <name type="scientific">Penaeus semisulcatus majanivirus</name>
    <dbReference type="NCBI Taxonomy" id="2984274"/>
    <lineage>
        <taxon>Viruses</taxon>
        <taxon>Viruses incertae sedis</taxon>
        <taxon>Naldaviricetes</taxon>
        <taxon>Nimaviridae</taxon>
    </lineage>
</organism>
<name>A0A9C7F7T6_9VIRU</name>
<evidence type="ECO:0000256" key="1">
    <source>
        <dbReference type="SAM" id="MobiDB-lite"/>
    </source>
</evidence>
<dbReference type="EMBL" id="LC738873">
    <property type="protein sequence ID" value="BDT62308.1"/>
    <property type="molecule type" value="Genomic_DNA"/>
</dbReference>
<feature type="region of interest" description="Disordered" evidence="1">
    <location>
        <begin position="1"/>
        <end position="197"/>
    </location>
</feature>